<name>A0A7X9FQ40_9DELT</name>
<dbReference type="InterPro" id="IPR013429">
    <property type="entry name" value="Regulatory_FmdB_Zinc_ribbon"/>
</dbReference>
<accession>A0A7X9FQ40</accession>
<evidence type="ECO:0000313" key="3">
    <source>
        <dbReference type="Proteomes" id="UP000524246"/>
    </source>
</evidence>
<reference evidence="2 3" key="1">
    <citation type="journal article" date="2020" name="Biotechnol. Biofuels">
        <title>New insights from the biogas microbiome by comprehensive genome-resolved metagenomics of nearly 1600 species originating from multiple anaerobic digesters.</title>
        <authorList>
            <person name="Campanaro S."/>
            <person name="Treu L."/>
            <person name="Rodriguez-R L.M."/>
            <person name="Kovalovszki A."/>
            <person name="Ziels R.M."/>
            <person name="Maus I."/>
            <person name="Zhu X."/>
            <person name="Kougias P.G."/>
            <person name="Basile A."/>
            <person name="Luo G."/>
            <person name="Schluter A."/>
            <person name="Konstantinidis K.T."/>
            <person name="Angelidaki I."/>
        </authorList>
    </citation>
    <scope>NUCLEOTIDE SEQUENCE [LARGE SCALE GENOMIC DNA]</scope>
    <source>
        <strain evidence="2">AS27yjCOA_65</strain>
    </source>
</reference>
<dbReference type="Proteomes" id="UP000524246">
    <property type="component" value="Unassembled WGS sequence"/>
</dbReference>
<evidence type="ECO:0000259" key="1">
    <source>
        <dbReference type="SMART" id="SM00834"/>
    </source>
</evidence>
<gene>
    <name evidence="2" type="ORF">GYA55_01520</name>
</gene>
<proteinExistence type="predicted"/>
<dbReference type="SMART" id="SM00834">
    <property type="entry name" value="CxxC_CXXC_SSSS"/>
    <property type="match status" value="1"/>
</dbReference>
<dbReference type="AlphaFoldDB" id="A0A7X9FQ40"/>
<comment type="caution">
    <text evidence="2">The sequence shown here is derived from an EMBL/GenBank/DDBJ whole genome shotgun (WGS) entry which is preliminary data.</text>
</comment>
<evidence type="ECO:0000313" key="2">
    <source>
        <dbReference type="EMBL" id="NMC61826.1"/>
    </source>
</evidence>
<dbReference type="EMBL" id="JAAZON010000056">
    <property type="protein sequence ID" value="NMC61826.1"/>
    <property type="molecule type" value="Genomic_DNA"/>
</dbReference>
<dbReference type="NCBIfam" id="TIGR02605">
    <property type="entry name" value="CxxC_CxxC_SSSS"/>
    <property type="match status" value="1"/>
</dbReference>
<sequence>MPLYDFTCLNCGKVFELSLSLEEREQQSSKKLCPSCSSKNVEQKLSFSGGIIAGGTTSIPNEPPCMSGACCPNGSCPWEKD</sequence>
<feature type="domain" description="Putative regulatory protein FmdB zinc ribbon" evidence="1">
    <location>
        <begin position="1"/>
        <end position="46"/>
    </location>
</feature>
<dbReference type="Pfam" id="PF09723">
    <property type="entry name" value="Zn_ribbon_8"/>
    <property type="match status" value="1"/>
</dbReference>
<organism evidence="2 3">
    <name type="scientific">SAR324 cluster bacterium</name>
    <dbReference type="NCBI Taxonomy" id="2024889"/>
    <lineage>
        <taxon>Bacteria</taxon>
        <taxon>Deltaproteobacteria</taxon>
        <taxon>SAR324 cluster</taxon>
    </lineage>
</organism>
<protein>
    <recommendedName>
        <fullName evidence="1">Putative regulatory protein FmdB zinc ribbon domain-containing protein</fullName>
    </recommendedName>
</protein>